<proteinExistence type="predicted"/>
<dbReference type="AlphaFoldDB" id="A0A165GDW1"/>
<gene>
    <name evidence="4" type="ORF">EXIGLDRAFT_837846</name>
</gene>
<evidence type="ECO:0008006" key="6">
    <source>
        <dbReference type="Google" id="ProtNLM"/>
    </source>
</evidence>
<evidence type="ECO:0000256" key="2">
    <source>
        <dbReference type="SAM" id="Phobius"/>
    </source>
</evidence>
<keyword evidence="2" id="KW-0472">Membrane</keyword>
<protein>
    <recommendedName>
        <fullName evidence="6">Mid2 domain-containing protein</fullName>
    </recommendedName>
</protein>
<dbReference type="EMBL" id="KV426050">
    <property type="protein sequence ID" value="KZV90373.1"/>
    <property type="molecule type" value="Genomic_DNA"/>
</dbReference>
<feature type="compositionally biased region" description="Low complexity" evidence="1">
    <location>
        <begin position="169"/>
        <end position="193"/>
    </location>
</feature>
<feature type="transmembrane region" description="Helical" evidence="2">
    <location>
        <begin position="207"/>
        <end position="230"/>
    </location>
</feature>
<evidence type="ECO:0000313" key="4">
    <source>
        <dbReference type="EMBL" id="KZV90373.1"/>
    </source>
</evidence>
<reference evidence="4 5" key="1">
    <citation type="journal article" date="2016" name="Mol. Biol. Evol.">
        <title>Comparative Genomics of Early-Diverging Mushroom-Forming Fungi Provides Insights into the Origins of Lignocellulose Decay Capabilities.</title>
        <authorList>
            <person name="Nagy L.G."/>
            <person name="Riley R."/>
            <person name="Tritt A."/>
            <person name="Adam C."/>
            <person name="Daum C."/>
            <person name="Floudas D."/>
            <person name="Sun H."/>
            <person name="Yadav J.S."/>
            <person name="Pangilinan J."/>
            <person name="Larsson K.H."/>
            <person name="Matsuura K."/>
            <person name="Barry K."/>
            <person name="Labutti K."/>
            <person name="Kuo R."/>
            <person name="Ohm R.A."/>
            <person name="Bhattacharya S.S."/>
            <person name="Shirouzu T."/>
            <person name="Yoshinaga Y."/>
            <person name="Martin F.M."/>
            <person name="Grigoriev I.V."/>
            <person name="Hibbett D.S."/>
        </authorList>
    </citation>
    <scope>NUCLEOTIDE SEQUENCE [LARGE SCALE GENOMIC DNA]</scope>
    <source>
        <strain evidence="4 5">HHB12029</strain>
    </source>
</reference>
<keyword evidence="3" id="KW-0732">Signal</keyword>
<name>A0A165GDW1_EXIGL</name>
<feature type="signal peptide" evidence="3">
    <location>
        <begin position="1"/>
        <end position="22"/>
    </location>
</feature>
<feature type="region of interest" description="Disordered" evidence="1">
    <location>
        <begin position="160"/>
        <end position="197"/>
    </location>
</feature>
<evidence type="ECO:0000256" key="3">
    <source>
        <dbReference type="SAM" id="SignalP"/>
    </source>
</evidence>
<feature type="chain" id="PRO_5007858114" description="Mid2 domain-containing protein" evidence="3">
    <location>
        <begin position="23"/>
        <end position="316"/>
    </location>
</feature>
<feature type="region of interest" description="Disordered" evidence="1">
    <location>
        <begin position="282"/>
        <end position="310"/>
    </location>
</feature>
<keyword evidence="5" id="KW-1185">Reference proteome</keyword>
<evidence type="ECO:0000256" key="1">
    <source>
        <dbReference type="SAM" id="MobiDB-lite"/>
    </source>
</evidence>
<keyword evidence="2" id="KW-1133">Transmembrane helix</keyword>
<dbReference type="InParanoid" id="A0A165GDW1"/>
<sequence length="316" mass="33398">MTFTPAATVFLSVLALVSRARAGWTNATAAASPSAWQPNSYVWLGSQSLTGAQCTPTYFELSVAASLNLVFNGTRLQVFGRKSDEDGVTVATVDGERIPLSNAQEPTSAEQCVQILDWSSDDQKTSNQHTLAFTTPPGAPTTRFPTITYATFFTPDNVSATQGADHASDAAGPSSTTAPTTIASSSQSSSPSAGVAVESKSHSRSSFPAIVGAICGILALFLLALLAFFWRRRRNARSTSQRPSSPFAHAGAPIAKSSPVDNLKLGAYPPAYDAFMQDATGSPRDSLAYSEPLPGYEPRRRSDPHANVATDMKLVM</sequence>
<organism evidence="4 5">
    <name type="scientific">Exidia glandulosa HHB12029</name>
    <dbReference type="NCBI Taxonomy" id="1314781"/>
    <lineage>
        <taxon>Eukaryota</taxon>
        <taxon>Fungi</taxon>
        <taxon>Dikarya</taxon>
        <taxon>Basidiomycota</taxon>
        <taxon>Agaricomycotina</taxon>
        <taxon>Agaricomycetes</taxon>
        <taxon>Auriculariales</taxon>
        <taxon>Exidiaceae</taxon>
        <taxon>Exidia</taxon>
    </lineage>
</organism>
<evidence type="ECO:0000313" key="5">
    <source>
        <dbReference type="Proteomes" id="UP000077266"/>
    </source>
</evidence>
<dbReference type="Proteomes" id="UP000077266">
    <property type="component" value="Unassembled WGS sequence"/>
</dbReference>
<keyword evidence="2" id="KW-0812">Transmembrane</keyword>
<accession>A0A165GDW1</accession>